<dbReference type="InterPro" id="IPR044068">
    <property type="entry name" value="CB"/>
</dbReference>
<sequence length="540" mass="60084">MRKRQRDCAECGGPVGIIGRDLCCRCTARAKDAAAKQPCPDCSRSRVLVVETGRCVICSRRCAQCGHKVRFAEAVLCRGCQRKADLQARQQDCPRCGKPGYLRVDTGWCGHCSRPRPSKKPPRVCVACGVLRRHAGRGMCSRCWQRHPDRPHVAGEHLLARLADPPDWLPGLITCLADGYSPGRACVAVTELGRLLDDEHSNHPPSLLDRARRSGRSMGPLARSMQDFFTEHGLAMPTDHNERLAAGRRQRRIEAAPEPLRPAIAGFAEFMLTAKARARRAGTLPRSDSTIEAALAAVRDFASFLNSERGKQDWATVELGDVEAFLVSLPKSRQRRLTVLRQFFRFARSHRLVLVDPTKSLDRKEAKGFRGRTLTLEQQRRLFQRWTTDLLVHPHESLVGILALLHGASSREVRLLTCDDVDPLRQTVRLGERPHPVPMDPASWTIVQRCLAQRASWRTANPHVIVTKGTKAGRSPASVAYLSHVLDDCGFGPRMIRCTRLIDLVNTMDPKLVAAAFGMTAEAAMIYLADFVDPTRLPNP</sequence>
<dbReference type="Proteomes" id="UP000627573">
    <property type="component" value="Unassembled WGS sequence"/>
</dbReference>
<proteinExistence type="predicted"/>
<dbReference type="EMBL" id="JAECSB010000022">
    <property type="protein sequence ID" value="MBH5141866.1"/>
    <property type="molecule type" value="Genomic_DNA"/>
</dbReference>
<dbReference type="InterPro" id="IPR011010">
    <property type="entry name" value="DNA_brk_join_enz"/>
</dbReference>
<dbReference type="Gene3D" id="1.10.150.130">
    <property type="match status" value="1"/>
</dbReference>
<keyword evidence="5" id="KW-1185">Reference proteome</keyword>
<name>A0A8I0ZV12_RHOER</name>
<organism evidence="4 5">
    <name type="scientific">Rhodococcus erythropolis</name>
    <name type="common">Arthrobacter picolinophilus</name>
    <dbReference type="NCBI Taxonomy" id="1833"/>
    <lineage>
        <taxon>Bacteria</taxon>
        <taxon>Bacillati</taxon>
        <taxon>Actinomycetota</taxon>
        <taxon>Actinomycetes</taxon>
        <taxon>Mycobacteriales</taxon>
        <taxon>Nocardiaceae</taxon>
        <taxon>Rhodococcus</taxon>
        <taxon>Rhodococcus erythropolis group</taxon>
    </lineage>
</organism>
<evidence type="ECO:0000259" key="3">
    <source>
        <dbReference type="PROSITE" id="PS51900"/>
    </source>
</evidence>
<dbReference type="SUPFAM" id="SSF56349">
    <property type="entry name" value="DNA breaking-rejoining enzymes"/>
    <property type="match status" value="1"/>
</dbReference>
<keyword evidence="1 2" id="KW-0238">DNA-binding</keyword>
<accession>A0A8I0ZV12</accession>
<feature type="domain" description="Core-binding (CB)" evidence="3">
    <location>
        <begin position="258"/>
        <end position="348"/>
    </location>
</feature>
<evidence type="ECO:0000256" key="1">
    <source>
        <dbReference type="ARBA" id="ARBA00023125"/>
    </source>
</evidence>
<dbReference type="PROSITE" id="PS51900">
    <property type="entry name" value="CB"/>
    <property type="match status" value="1"/>
</dbReference>
<protein>
    <submittedName>
        <fullName evidence="4">Site-specific integrase</fullName>
    </submittedName>
</protein>
<dbReference type="InterPro" id="IPR010998">
    <property type="entry name" value="Integrase_recombinase_N"/>
</dbReference>
<reference evidence="4 5" key="1">
    <citation type="submission" date="2020-12" db="EMBL/GenBank/DDBJ databases">
        <title>Draft genome sequence of furan degrading bacterial strain FUR100.</title>
        <authorList>
            <person name="Woiski C."/>
        </authorList>
    </citation>
    <scope>NUCLEOTIDE SEQUENCE [LARGE SCALE GENOMIC DNA]</scope>
    <source>
        <strain evidence="4 5">FUR100</strain>
    </source>
</reference>
<dbReference type="AlphaFoldDB" id="A0A8I0ZV12"/>
<comment type="caution">
    <text evidence="4">The sequence shown here is derived from an EMBL/GenBank/DDBJ whole genome shotgun (WGS) entry which is preliminary data.</text>
</comment>
<evidence type="ECO:0000313" key="4">
    <source>
        <dbReference type="EMBL" id="MBH5141866.1"/>
    </source>
</evidence>
<evidence type="ECO:0000256" key="2">
    <source>
        <dbReference type="PROSITE-ProRule" id="PRU01248"/>
    </source>
</evidence>
<gene>
    <name evidence="4" type="ORF">I3517_04470</name>
</gene>
<dbReference type="GO" id="GO:0003677">
    <property type="term" value="F:DNA binding"/>
    <property type="evidence" value="ECO:0007669"/>
    <property type="project" value="UniProtKB-UniRule"/>
</dbReference>
<evidence type="ECO:0000313" key="5">
    <source>
        <dbReference type="Proteomes" id="UP000627573"/>
    </source>
</evidence>